<organism evidence="2 3">
    <name type="scientific">Auricularia subglabra (strain TFB-10046 / SS5)</name>
    <name type="common">White-rot fungus</name>
    <name type="synonym">Auricularia delicata (strain TFB10046)</name>
    <dbReference type="NCBI Taxonomy" id="717982"/>
    <lineage>
        <taxon>Eukaryota</taxon>
        <taxon>Fungi</taxon>
        <taxon>Dikarya</taxon>
        <taxon>Basidiomycota</taxon>
        <taxon>Agaricomycotina</taxon>
        <taxon>Agaricomycetes</taxon>
        <taxon>Auriculariales</taxon>
        <taxon>Auriculariaceae</taxon>
        <taxon>Auricularia</taxon>
    </lineage>
</organism>
<dbReference type="GO" id="GO:0005576">
    <property type="term" value="C:extracellular region"/>
    <property type="evidence" value="ECO:0007669"/>
    <property type="project" value="TreeGrafter"/>
</dbReference>
<dbReference type="Gene3D" id="1.20.1280.140">
    <property type="match status" value="1"/>
</dbReference>
<feature type="chain" id="PRO_5003732605" description="Hydrophobic surface binding protein" evidence="1">
    <location>
        <begin position="20"/>
        <end position="180"/>
    </location>
</feature>
<name>J0D8N8_AURST</name>
<dbReference type="InterPro" id="IPR021054">
    <property type="entry name" value="Cell_wall_mannoprotein_1"/>
</dbReference>
<dbReference type="OMA" id="VNQRIAP"/>
<evidence type="ECO:0000313" key="2">
    <source>
        <dbReference type="EMBL" id="EJD35828.1"/>
    </source>
</evidence>
<dbReference type="Pfam" id="PF12296">
    <property type="entry name" value="HsbA"/>
    <property type="match status" value="1"/>
</dbReference>
<dbReference type="Proteomes" id="UP000006514">
    <property type="component" value="Unassembled WGS sequence"/>
</dbReference>
<dbReference type="OrthoDB" id="3485059at2759"/>
<dbReference type="InParanoid" id="J0D8N8"/>
<protein>
    <recommendedName>
        <fullName evidence="4">Hydrophobic surface binding protein</fullName>
    </recommendedName>
</protein>
<evidence type="ECO:0008006" key="4">
    <source>
        <dbReference type="Google" id="ProtNLM"/>
    </source>
</evidence>
<dbReference type="EMBL" id="JH687878">
    <property type="protein sequence ID" value="EJD35828.1"/>
    <property type="molecule type" value="Genomic_DNA"/>
</dbReference>
<sequence length="180" mass="18764">MLSIRSLFLLVLLPATVFGAVGDVEKDISDIEAFVTALGDSLAKFDGHSASGLAQALAIHNDTLNLDIAIQKATNDTKAAPGPVGIDEAQAILAKFKEFQPTIIAALDSVVAKKSDFKAVPIFGVPTIVKTDLTSLNASTKAFEGALIAKTPAQLVPGAQQLVVPVDDAFGRAVSAYKEF</sequence>
<keyword evidence="1" id="KW-0732">Signal</keyword>
<dbReference type="AlphaFoldDB" id="J0D8N8"/>
<evidence type="ECO:0000313" key="3">
    <source>
        <dbReference type="Proteomes" id="UP000006514"/>
    </source>
</evidence>
<gene>
    <name evidence="2" type="ORF">AURDEDRAFT_175102</name>
</gene>
<keyword evidence="3" id="KW-1185">Reference proteome</keyword>
<reference evidence="3" key="1">
    <citation type="journal article" date="2012" name="Science">
        <title>The Paleozoic origin of enzymatic lignin decomposition reconstructed from 31 fungal genomes.</title>
        <authorList>
            <person name="Floudas D."/>
            <person name="Binder M."/>
            <person name="Riley R."/>
            <person name="Barry K."/>
            <person name="Blanchette R.A."/>
            <person name="Henrissat B."/>
            <person name="Martinez A.T."/>
            <person name="Otillar R."/>
            <person name="Spatafora J.W."/>
            <person name="Yadav J.S."/>
            <person name="Aerts A."/>
            <person name="Benoit I."/>
            <person name="Boyd A."/>
            <person name="Carlson A."/>
            <person name="Copeland A."/>
            <person name="Coutinho P.M."/>
            <person name="de Vries R.P."/>
            <person name="Ferreira P."/>
            <person name="Findley K."/>
            <person name="Foster B."/>
            <person name="Gaskell J."/>
            <person name="Glotzer D."/>
            <person name="Gorecki P."/>
            <person name="Heitman J."/>
            <person name="Hesse C."/>
            <person name="Hori C."/>
            <person name="Igarashi K."/>
            <person name="Jurgens J.A."/>
            <person name="Kallen N."/>
            <person name="Kersten P."/>
            <person name="Kohler A."/>
            <person name="Kuees U."/>
            <person name="Kumar T.K.A."/>
            <person name="Kuo A."/>
            <person name="LaButti K."/>
            <person name="Larrondo L.F."/>
            <person name="Lindquist E."/>
            <person name="Ling A."/>
            <person name="Lombard V."/>
            <person name="Lucas S."/>
            <person name="Lundell T."/>
            <person name="Martin R."/>
            <person name="McLaughlin D.J."/>
            <person name="Morgenstern I."/>
            <person name="Morin E."/>
            <person name="Murat C."/>
            <person name="Nagy L.G."/>
            <person name="Nolan M."/>
            <person name="Ohm R.A."/>
            <person name="Patyshakuliyeva A."/>
            <person name="Rokas A."/>
            <person name="Ruiz-Duenas F.J."/>
            <person name="Sabat G."/>
            <person name="Salamov A."/>
            <person name="Samejima M."/>
            <person name="Schmutz J."/>
            <person name="Slot J.C."/>
            <person name="St John F."/>
            <person name="Stenlid J."/>
            <person name="Sun H."/>
            <person name="Sun S."/>
            <person name="Syed K."/>
            <person name="Tsang A."/>
            <person name="Wiebenga A."/>
            <person name="Young D."/>
            <person name="Pisabarro A."/>
            <person name="Eastwood D.C."/>
            <person name="Martin F."/>
            <person name="Cullen D."/>
            <person name="Grigoriev I.V."/>
            <person name="Hibbett D.S."/>
        </authorList>
    </citation>
    <scope>NUCLEOTIDE SEQUENCE [LARGE SCALE GENOMIC DNA]</scope>
    <source>
        <strain evidence="3">TFB10046</strain>
    </source>
</reference>
<dbReference type="eggNOG" id="ENOG502SCF8">
    <property type="taxonomic scope" value="Eukaryota"/>
</dbReference>
<proteinExistence type="predicted"/>
<dbReference type="KEGG" id="adl:AURDEDRAFT_175102"/>
<evidence type="ECO:0000256" key="1">
    <source>
        <dbReference type="SAM" id="SignalP"/>
    </source>
</evidence>
<dbReference type="PANTHER" id="PTHR38123">
    <property type="entry name" value="CELL WALL SERINE-THREONINE-RICH GALACTOMANNOPROTEIN MP1 (AFU_ORTHOLOGUE AFUA_4G03240)"/>
    <property type="match status" value="1"/>
</dbReference>
<dbReference type="PANTHER" id="PTHR38123:SF1">
    <property type="entry name" value="HYDROPHOBIC SURFACE BINDING PROTEIN"/>
    <property type="match status" value="1"/>
</dbReference>
<feature type="signal peptide" evidence="1">
    <location>
        <begin position="1"/>
        <end position="19"/>
    </location>
</feature>
<accession>J0D8N8</accession>